<dbReference type="Gene3D" id="3.30.565.10">
    <property type="entry name" value="Histidine kinase-like ATPase, C-terminal domain"/>
    <property type="match status" value="1"/>
</dbReference>
<dbReference type="CDD" id="cd00156">
    <property type="entry name" value="REC"/>
    <property type="match status" value="1"/>
</dbReference>
<dbReference type="PROSITE" id="PS50113">
    <property type="entry name" value="PAC"/>
    <property type="match status" value="2"/>
</dbReference>
<dbReference type="SMART" id="SM00387">
    <property type="entry name" value="HATPase_c"/>
    <property type="match status" value="1"/>
</dbReference>
<dbReference type="AlphaFoldDB" id="A0A8J7M3B0"/>
<reference evidence="10" key="1">
    <citation type="submission" date="2020-12" db="EMBL/GenBank/DDBJ databases">
        <title>Geomonas sp. Red875, isolated from river sediment.</title>
        <authorList>
            <person name="Xu Z."/>
            <person name="Zhang Z."/>
            <person name="Masuda Y."/>
            <person name="Itoh H."/>
            <person name="Senoo K."/>
        </authorList>
    </citation>
    <scope>NUCLEOTIDE SEQUENCE</scope>
    <source>
        <strain evidence="10">Red875</strain>
    </source>
</reference>
<evidence type="ECO:0000256" key="5">
    <source>
        <dbReference type="SAM" id="Coils"/>
    </source>
</evidence>
<dbReference type="SUPFAM" id="SSF52172">
    <property type="entry name" value="CheY-like"/>
    <property type="match status" value="2"/>
</dbReference>
<proteinExistence type="predicted"/>
<dbReference type="SMART" id="SM00086">
    <property type="entry name" value="PAC"/>
    <property type="match status" value="2"/>
</dbReference>
<dbReference type="Pfam" id="PF02518">
    <property type="entry name" value="HATPase_c"/>
    <property type="match status" value="1"/>
</dbReference>
<dbReference type="PANTHER" id="PTHR43065:SF42">
    <property type="entry name" value="TWO-COMPONENT SENSOR PPRA"/>
    <property type="match status" value="1"/>
</dbReference>
<sequence length="809" mass="90262">MKILVVDDNANDRRVLRYYLEQHHCEGVLEACDGLEGYKMARQHRPDLIVSDALMPRMDGFEFLRKVKTDQLTREIPFVFYSSVYTGSRDEELALRLGAETFITKPKEPEEFWDELSTVMQSMSQGEKPPPAEPLDEESEYLKRYSSIVAAKLEEKVQELEESLQRRREAEEALRKSEQLLATVFENIPDLTIVENAADDTLLKVNRAGEELLGYPREELLGRRPQEVFPQRLAELFTRRSGEAIAGAGIVEIPEEVLPTRLKGERTVRTKKIPIADEGGEPRYLLRISEDITEGKRAEEELFKLSSAIHQSPVSIMITDVGGCIEFVNPKFTEVTGYLADEALGQNPRLVKSGKTSPEEYRNLWLTITSGNVWHGELYNKKKNGQLYWEHVTIAPVKNREGVITHFIAIKEDITEKKTLEEQLRQAQKMEAIGQLAGGVAHDFNNMLMVIFGYANIMQMKMAEDDPLRANMDKLLAAAERAAGLTRSLLAFSRREPIDPRPLNFNDVVRKVEKLLTRIIGEDIAVRTEFGEEPLRVNADSGQIEQVLINLATNARDAMPQGGTLSIATEAVALDAEQLALRGAEGAGRYALISVTDTGTGMEQGVAERIFEPFFTTKETGKGTGLGLSIVYGIIQQHSGFITVNSEPGQGTTFRIYLPILPEPQWDGRVPVQPPRPRAGTETVLLAEDNAEIRHLARQVLTDFGYSVIEAVDGVEAVRIFREQGDKIALLVLDLVMPHMGGKEALREIQQLGGRVPAVFISGYPKDLVQKGGGMPEGSFDLLMKPISPQALLLKVREVLDRGPEEPAG</sequence>
<comment type="catalytic activity">
    <reaction evidence="1">
        <text>ATP + protein L-histidine = ADP + protein N-phospho-L-histidine.</text>
        <dbReference type="EC" id="2.7.13.3"/>
    </reaction>
</comment>
<feature type="domain" description="Response regulatory" evidence="7">
    <location>
        <begin position="2"/>
        <end position="120"/>
    </location>
</feature>
<protein>
    <recommendedName>
        <fullName evidence="2">histidine kinase</fullName>
        <ecNumber evidence="2">2.7.13.3</ecNumber>
    </recommendedName>
</protein>
<dbReference type="EC" id="2.7.13.3" evidence="2"/>
<dbReference type="Pfam" id="PF08448">
    <property type="entry name" value="PAS_4"/>
    <property type="match status" value="1"/>
</dbReference>
<evidence type="ECO:0000256" key="2">
    <source>
        <dbReference type="ARBA" id="ARBA00012438"/>
    </source>
</evidence>
<dbReference type="InterPro" id="IPR035965">
    <property type="entry name" value="PAS-like_dom_sf"/>
</dbReference>
<feature type="domain" description="PAS" evidence="8">
    <location>
        <begin position="177"/>
        <end position="223"/>
    </location>
</feature>
<dbReference type="SMART" id="SM00448">
    <property type="entry name" value="REC"/>
    <property type="match status" value="2"/>
</dbReference>
<feature type="domain" description="PAS" evidence="8">
    <location>
        <begin position="301"/>
        <end position="347"/>
    </location>
</feature>
<evidence type="ECO:0000313" key="10">
    <source>
        <dbReference type="EMBL" id="MBJ6727779.1"/>
    </source>
</evidence>
<dbReference type="SMART" id="SM00091">
    <property type="entry name" value="PAS"/>
    <property type="match status" value="2"/>
</dbReference>
<dbReference type="InterPro" id="IPR000700">
    <property type="entry name" value="PAS-assoc_C"/>
</dbReference>
<dbReference type="PROSITE" id="PS50109">
    <property type="entry name" value="HIS_KIN"/>
    <property type="match status" value="1"/>
</dbReference>
<evidence type="ECO:0000259" key="9">
    <source>
        <dbReference type="PROSITE" id="PS50113"/>
    </source>
</evidence>
<feature type="domain" description="PAC" evidence="9">
    <location>
        <begin position="251"/>
        <end position="304"/>
    </location>
</feature>
<dbReference type="InterPro" id="IPR003594">
    <property type="entry name" value="HATPase_dom"/>
</dbReference>
<dbReference type="PRINTS" id="PR00344">
    <property type="entry name" value="BCTRLSENSOR"/>
</dbReference>
<dbReference type="Gene3D" id="1.10.287.130">
    <property type="match status" value="1"/>
</dbReference>
<dbReference type="CDD" id="cd00130">
    <property type="entry name" value="PAS"/>
    <property type="match status" value="2"/>
</dbReference>
<accession>A0A8J7M3B0</accession>
<keyword evidence="3 4" id="KW-0597">Phosphoprotein</keyword>
<dbReference type="InterPro" id="IPR013656">
    <property type="entry name" value="PAS_4"/>
</dbReference>
<organism evidence="10 11">
    <name type="scientific">Geomesophilobacter sediminis</name>
    <dbReference type="NCBI Taxonomy" id="2798584"/>
    <lineage>
        <taxon>Bacteria</taxon>
        <taxon>Pseudomonadati</taxon>
        <taxon>Thermodesulfobacteriota</taxon>
        <taxon>Desulfuromonadia</taxon>
        <taxon>Geobacterales</taxon>
        <taxon>Geobacteraceae</taxon>
        <taxon>Geomesophilobacter</taxon>
    </lineage>
</organism>
<dbReference type="SMART" id="SM00388">
    <property type="entry name" value="HisKA"/>
    <property type="match status" value="1"/>
</dbReference>
<evidence type="ECO:0000313" key="11">
    <source>
        <dbReference type="Proteomes" id="UP000636888"/>
    </source>
</evidence>
<evidence type="ECO:0000256" key="4">
    <source>
        <dbReference type="PROSITE-ProRule" id="PRU00169"/>
    </source>
</evidence>
<feature type="domain" description="Response regulatory" evidence="7">
    <location>
        <begin position="683"/>
        <end position="800"/>
    </location>
</feature>
<feature type="domain" description="PAC" evidence="9">
    <location>
        <begin position="374"/>
        <end position="426"/>
    </location>
</feature>
<dbReference type="PANTHER" id="PTHR43065">
    <property type="entry name" value="SENSOR HISTIDINE KINASE"/>
    <property type="match status" value="1"/>
</dbReference>
<feature type="modified residue" description="4-aspartylphosphate" evidence="4">
    <location>
        <position position="52"/>
    </location>
</feature>
<dbReference type="SUPFAM" id="SSF55874">
    <property type="entry name" value="ATPase domain of HSP90 chaperone/DNA topoisomerase II/histidine kinase"/>
    <property type="match status" value="1"/>
</dbReference>
<dbReference type="InterPro" id="IPR005467">
    <property type="entry name" value="His_kinase_dom"/>
</dbReference>
<dbReference type="InterPro" id="IPR036890">
    <property type="entry name" value="HATPase_C_sf"/>
</dbReference>
<dbReference type="InterPro" id="IPR004358">
    <property type="entry name" value="Sig_transdc_His_kin-like_C"/>
</dbReference>
<dbReference type="InterPro" id="IPR001789">
    <property type="entry name" value="Sig_transdc_resp-reg_receiver"/>
</dbReference>
<dbReference type="NCBIfam" id="TIGR00229">
    <property type="entry name" value="sensory_box"/>
    <property type="match status" value="2"/>
</dbReference>
<dbReference type="CDD" id="cd00082">
    <property type="entry name" value="HisKA"/>
    <property type="match status" value="1"/>
</dbReference>
<dbReference type="InterPro" id="IPR000014">
    <property type="entry name" value="PAS"/>
</dbReference>
<feature type="domain" description="Histidine kinase" evidence="6">
    <location>
        <begin position="439"/>
        <end position="662"/>
    </location>
</feature>
<keyword evidence="11" id="KW-1185">Reference proteome</keyword>
<dbReference type="Gene3D" id="3.40.50.2300">
    <property type="match status" value="2"/>
</dbReference>
<feature type="coiled-coil region" evidence="5">
    <location>
        <begin position="150"/>
        <end position="187"/>
    </location>
</feature>
<feature type="modified residue" description="4-aspartylphosphate" evidence="4">
    <location>
        <position position="734"/>
    </location>
</feature>
<dbReference type="SUPFAM" id="SSF47384">
    <property type="entry name" value="Homodimeric domain of signal transducing histidine kinase"/>
    <property type="match status" value="1"/>
</dbReference>
<dbReference type="SUPFAM" id="SSF55785">
    <property type="entry name" value="PYP-like sensor domain (PAS domain)"/>
    <property type="match status" value="2"/>
</dbReference>
<keyword evidence="5" id="KW-0175">Coiled coil</keyword>
<dbReference type="InterPro" id="IPR011006">
    <property type="entry name" value="CheY-like_superfamily"/>
</dbReference>
<dbReference type="InterPro" id="IPR003661">
    <property type="entry name" value="HisK_dim/P_dom"/>
</dbReference>
<dbReference type="GO" id="GO:0000155">
    <property type="term" value="F:phosphorelay sensor kinase activity"/>
    <property type="evidence" value="ECO:0007669"/>
    <property type="project" value="InterPro"/>
</dbReference>
<name>A0A8J7M3B0_9BACT</name>
<comment type="caution">
    <text evidence="10">The sequence shown here is derived from an EMBL/GenBank/DDBJ whole genome shotgun (WGS) entry which is preliminary data.</text>
</comment>
<dbReference type="PROSITE" id="PS50112">
    <property type="entry name" value="PAS"/>
    <property type="match status" value="2"/>
</dbReference>
<dbReference type="Proteomes" id="UP000636888">
    <property type="component" value="Unassembled WGS sequence"/>
</dbReference>
<evidence type="ECO:0000256" key="1">
    <source>
        <dbReference type="ARBA" id="ARBA00000085"/>
    </source>
</evidence>
<dbReference type="Gene3D" id="3.30.450.20">
    <property type="entry name" value="PAS domain"/>
    <property type="match status" value="2"/>
</dbReference>
<evidence type="ECO:0000259" key="6">
    <source>
        <dbReference type="PROSITE" id="PS50109"/>
    </source>
</evidence>
<dbReference type="Pfam" id="PF00072">
    <property type="entry name" value="Response_reg"/>
    <property type="match status" value="2"/>
</dbReference>
<dbReference type="Pfam" id="PF13426">
    <property type="entry name" value="PAS_9"/>
    <property type="match status" value="1"/>
</dbReference>
<dbReference type="InterPro" id="IPR001610">
    <property type="entry name" value="PAC"/>
</dbReference>
<evidence type="ECO:0000259" key="7">
    <source>
        <dbReference type="PROSITE" id="PS50110"/>
    </source>
</evidence>
<dbReference type="EMBL" id="JAEMHM010000029">
    <property type="protein sequence ID" value="MBJ6727779.1"/>
    <property type="molecule type" value="Genomic_DNA"/>
</dbReference>
<dbReference type="PROSITE" id="PS50110">
    <property type="entry name" value="RESPONSE_REGULATORY"/>
    <property type="match status" value="2"/>
</dbReference>
<evidence type="ECO:0000259" key="8">
    <source>
        <dbReference type="PROSITE" id="PS50112"/>
    </source>
</evidence>
<dbReference type="RefSeq" id="WP_199386919.1">
    <property type="nucleotide sequence ID" value="NZ_JAEMHM010000029.1"/>
</dbReference>
<dbReference type="InterPro" id="IPR036097">
    <property type="entry name" value="HisK_dim/P_sf"/>
</dbReference>
<gene>
    <name evidence="10" type="ORF">JFN93_23980</name>
</gene>
<evidence type="ECO:0000256" key="3">
    <source>
        <dbReference type="ARBA" id="ARBA00022553"/>
    </source>
</evidence>